<dbReference type="InterPro" id="IPR007065">
    <property type="entry name" value="HPP"/>
</dbReference>
<feature type="transmembrane region" description="Helical" evidence="1">
    <location>
        <begin position="12"/>
        <end position="32"/>
    </location>
</feature>
<sequence length="156" mass="17054">MLALTGFHQFFFHFAHIDLLIASFGASAVILYGVPDSPLGTPRAFVGGMVISAVVGCAIRNAIKDHPWLAIPLAVALSIILMEVTRTVHPPGGAVAFIAAMQRPERPVAEFQIVVAVFLDCLAMLVVAFIVMNLNPRTPGYPKYWLGSRGWKPWQW</sequence>
<comment type="caution">
    <text evidence="3">The sequence shown here is derived from an EMBL/GenBank/DDBJ whole genome shotgun (WGS) entry which is preliminary data.</text>
</comment>
<name>A0AAW1QZK2_9CHLO</name>
<keyword evidence="4" id="KW-1185">Reference proteome</keyword>
<dbReference type="AlphaFoldDB" id="A0AAW1QZK2"/>
<feature type="transmembrane region" description="Helical" evidence="1">
    <location>
        <begin position="44"/>
        <end position="63"/>
    </location>
</feature>
<dbReference type="Proteomes" id="UP001438707">
    <property type="component" value="Unassembled WGS sequence"/>
</dbReference>
<evidence type="ECO:0000313" key="4">
    <source>
        <dbReference type="Proteomes" id="UP001438707"/>
    </source>
</evidence>
<keyword evidence="1" id="KW-0812">Transmembrane</keyword>
<dbReference type="EMBL" id="JALJOS010000020">
    <property type="protein sequence ID" value="KAK9826659.1"/>
    <property type="molecule type" value="Genomic_DNA"/>
</dbReference>
<keyword evidence="1" id="KW-0472">Membrane</keyword>
<evidence type="ECO:0000256" key="1">
    <source>
        <dbReference type="SAM" id="Phobius"/>
    </source>
</evidence>
<evidence type="ECO:0000313" key="3">
    <source>
        <dbReference type="EMBL" id="KAK9826659.1"/>
    </source>
</evidence>
<reference evidence="3 4" key="1">
    <citation type="journal article" date="2024" name="Nat. Commun.">
        <title>Phylogenomics reveals the evolutionary origins of lichenization in chlorophyte algae.</title>
        <authorList>
            <person name="Puginier C."/>
            <person name="Libourel C."/>
            <person name="Otte J."/>
            <person name="Skaloud P."/>
            <person name="Haon M."/>
            <person name="Grisel S."/>
            <person name="Petersen M."/>
            <person name="Berrin J.G."/>
            <person name="Delaux P.M."/>
            <person name="Dal Grande F."/>
            <person name="Keller J."/>
        </authorList>
    </citation>
    <scope>NUCLEOTIDE SEQUENCE [LARGE SCALE GENOMIC DNA]</scope>
    <source>
        <strain evidence="3 4">SAG 2145</strain>
    </source>
</reference>
<keyword evidence="1" id="KW-1133">Transmembrane helix</keyword>
<dbReference type="Pfam" id="PF04982">
    <property type="entry name" value="TM_HPP"/>
    <property type="match status" value="1"/>
</dbReference>
<gene>
    <name evidence="3" type="ORF">WJX74_008463</name>
</gene>
<dbReference type="PANTHER" id="PTHR33741">
    <property type="entry name" value="TRANSMEMBRANE PROTEIN DDB_G0269096-RELATED"/>
    <property type="match status" value="1"/>
</dbReference>
<dbReference type="InterPro" id="IPR058581">
    <property type="entry name" value="TM_HPP"/>
</dbReference>
<evidence type="ECO:0000259" key="2">
    <source>
        <dbReference type="Pfam" id="PF04982"/>
    </source>
</evidence>
<organism evidence="3 4">
    <name type="scientific">Apatococcus lobatus</name>
    <dbReference type="NCBI Taxonomy" id="904363"/>
    <lineage>
        <taxon>Eukaryota</taxon>
        <taxon>Viridiplantae</taxon>
        <taxon>Chlorophyta</taxon>
        <taxon>core chlorophytes</taxon>
        <taxon>Trebouxiophyceae</taxon>
        <taxon>Chlorellales</taxon>
        <taxon>Chlorellaceae</taxon>
        <taxon>Apatococcus</taxon>
    </lineage>
</organism>
<protein>
    <recommendedName>
        <fullName evidence="2">HPP transmembrane region domain-containing protein</fullName>
    </recommendedName>
</protein>
<feature type="domain" description="HPP transmembrane region" evidence="2">
    <location>
        <begin position="9"/>
        <end position="136"/>
    </location>
</feature>
<feature type="transmembrane region" description="Helical" evidence="1">
    <location>
        <begin position="69"/>
        <end position="88"/>
    </location>
</feature>
<proteinExistence type="predicted"/>
<feature type="transmembrane region" description="Helical" evidence="1">
    <location>
        <begin position="109"/>
        <end position="132"/>
    </location>
</feature>
<dbReference type="PANTHER" id="PTHR33741:SF5">
    <property type="entry name" value="TRANSMEMBRANE PROTEIN DDB_G0269096-RELATED"/>
    <property type="match status" value="1"/>
</dbReference>
<accession>A0AAW1QZK2</accession>